<feature type="region of interest" description="Disordered" evidence="1">
    <location>
        <begin position="1"/>
        <end position="23"/>
    </location>
</feature>
<proteinExistence type="predicted"/>
<sequence length="169" mass="17435">MVRLGDQAGRGAGRTSAGDGERTRVGTVLQLGAFLVDHADVDDDRAHAEQDTEAEQDADQHAERSPVVTPQLSHGMTPLVLDRIKSPPPISAASPPTGVMNVNVCVASTVALLPGDGVAGHAVTVIPTPVVHSGFDFLWHLPVVLVVAGLCAGLGFPSTRDGLVEGVRA</sequence>
<comment type="caution">
    <text evidence="2">The sequence shown here is derived from an EMBL/GenBank/DDBJ whole genome shotgun (WGS) entry which is preliminary data.</text>
</comment>
<evidence type="ECO:0000256" key="1">
    <source>
        <dbReference type="SAM" id="MobiDB-lite"/>
    </source>
</evidence>
<feature type="region of interest" description="Disordered" evidence="1">
    <location>
        <begin position="44"/>
        <end position="72"/>
    </location>
</feature>
<keyword evidence="3" id="KW-1185">Reference proteome</keyword>
<evidence type="ECO:0000313" key="2">
    <source>
        <dbReference type="EMBL" id="GAA3630033.1"/>
    </source>
</evidence>
<organism evidence="2 3">
    <name type="scientific">Lentzea roselyniae</name>
    <dbReference type="NCBI Taxonomy" id="531940"/>
    <lineage>
        <taxon>Bacteria</taxon>
        <taxon>Bacillati</taxon>
        <taxon>Actinomycetota</taxon>
        <taxon>Actinomycetes</taxon>
        <taxon>Pseudonocardiales</taxon>
        <taxon>Pseudonocardiaceae</taxon>
        <taxon>Lentzea</taxon>
    </lineage>
</organism>
<dbReference type="EMBL" id="BAABBE010000004">
    <property type="protein sequence ID" value="GAA3630033.1"/>
    <property type="molecule type" value="Genomic_DNA"/>
</dbReference>
<protein>
    <submittedName>
        <fullName evidence="2">Uncharacterized protein</fullName>
    </submittedName>
</protein>
<name>A0ABP7AE61_9PSEU</name>
<gene>
    <name evidence="2" type="ORF">GCM10022267_15860</name>
</gene>
<dbReference type="Proteomes" id="UP001500711">
    <property type="component" value="Unassembled WGS sequence"/>
</dbReference>
<evidence type="ECO:0000313" key="3">
    <source>
        <dbReference type="Proteomes" id="UP001500711"/>
    </source>
</evidence>
<reference evidence="3" key="1">
    <citation type="journal article" date="2019" name="Int. J. Syst. Evol. Microbiol.">
        <title>The Global Catalogue of Microorganisms (GCM) 10K type strain sequencing project: providing services to taxonomists for standard genome sequencing and annotation.</title>
        <authorList>
            <consortium name="The Broad Institute Genomics Platform"/>
            <consortium name="The Broad Institute Genome Sequencing Center for Infectious Disease"/>
            <person name="Wu L."/>
            <person name="Ma J."/>
        </authorList>
    </citation>
    <scope>NUCLEOTIDE SEQUENCE [LARGE SCALE GENOMIC DNA]</scope>
    <source>
        <strain evidence="3">JCM 17494</strain>
    </source>
</reference>
<accession>A0ABP7AE61</accession>